<name>A0AAD7WNZ2_9TELE</name>
<dbReference type="AlphaFoldDB" id="A0AAD7WNZ2"/>
<organism evidence="3 4">
    <name type="scientific">Aldrovandia affinis</name>
    <dbReference type="NCBI Taxonomy" id="143900"/>
    <lineage>
        <taxon>Eukaryota</taxon>
        <taxon>Metazoa</taxon>
        <taxon>Chordata</taxon>
        <taxon>Craniata</taxon>
        <taxon>Vertebrata</taxon>
        <taxon>Euteleostomi</taxon>
        <taxon>Actinopterygii</taxon>
        <taxon>Neopterygii</taxon>
        <taxon>Teleostei</taxon>
        <taxon>Notacanthiformes</taxon>
        <taxon>Halosauridae</taxon>
        <taxon>Aldrovandia</taxon>
    </lineage>
</organism>
<sequence length="90" mass="9747">MSPDGINPRTGMVVAVCSIFLVFGFMFMVSGTKGETLGDIPLIAMGPAICLPGVAPQQDQRLHHMPVQMAQEAEETQEPESPGTREYVRT</sequence>
<dbReference type="InterPro" id="IPR031486">
    <property type="entry name" value="TMEM215"/>
</dbReference>
<comment type="caution">
    <text evidence="3">The sequence shown here is derived from an EMBL/GenBank/DDBJ whole genome shotgun (WGS) entry which is preliminary data.</text>
</comment>
<gene>
    <name evidence="3" type="ORF">AAFF_G00350190</name>
</gene>
<feature type="region of interest" description="Disordered" evidence="1">
    <location>
        <begin position="68"/>
        <end position="90"/>
    </location>
</feature>
<evidence type="ECO:0000313" key="3">
    <source>
        <dbReference type="EMBL" id="KAJ8403693.1"/>
    </source>
</evidence>
<keyword evidence="4" id="KW-1185">Reference proteome</keyword>
<keyword evidence="2" id="KW-1133">Transmembrane helix</keyword>
<protein>
    <submittedName>
        <fullName evidence="3">Uncharacterized protein</fullName>
    </submittedName>
</protein>
<proteinExistence type="predicted"/>
<dbReference type="PANTHER" id="PTHR31922">
    <property type="entry name" value="TRANSMEMBRANE PROTEIN 215"/>
    <property type="match status" value="1"/>
</dbReference>
<reference evidence="3" key="1">
    <citation type="journal article" date="2023" name="Science">
        <title>Genome structures resolve the early diversification of teleost fishes.</title>
        <authorList>
            <person name="Parey E."/>
            <person name="Louis A."/>
            <person name="Montfort J."/>
            <person name="Bouchez O."/>
            <person name="Roques C."/>
            <person name="Iampietro C."/>
            <person name="Lluch J."/>
            <person name="Castinel A."/>
            <person name="Donnadieu C."/>
            <person name="Desvignes T."/>
            <person name="Floi Bucao C."/>
            <person name="Jouanno E."/>
            <person name="Wen M."/>
            <person name="Mejri S."/>
            <person name="Dirks R."/>
            <person name="Jansen H."/>
            <person name="Henkel C."/>
            <person name="Chen W.J."/>
            <person name="Zahm M."/>
            <person name="Cabau C."/>
            <person name="Klopp C."/>
            <person name="Thompson A.W."/>
            <person name="Robinson-Rechavi M."/>
            <person name="Braasch I."/>
            <person name="Lecointre G."/>
            <person name="Bobe J."/>
            <person name="Postlethwait J.H."/>
            <person name="Berthelot C."/>
            <person name="Roest Crollius H."/>
            <person name="Guiguen Y."/>
        </authorList>
    </citation>
    <scope>NUCLEOTIDE SEQUENCE</scope>
    <source>
        <strain evidence="3">NC1722</strain>
    </source>
</reference>
<keyword evidence="2" id="KW-0812">Transmembrane</keyword>
<accession>A0AAD7WNZ2</accession>
<evidence type="ECO:0000256" key="1">
    <source>
        <dbReference type="SAM" id="MobiDB-lite"/>
    </source>
</evidence>
<dbReference type="Pfam" id="PF15746">
    <property type="entry name" value="TMEM215"/>
    <property type="match status" value="1"/>
</dbReference>
<dbReference type="PANTHER" id="PTHR31922:SF2">
    <property type="entry name" value="TRANSMEMBRANE PROTEIN 215"/>
    <property type="match status" value="1"/>
</dbReference>
<evidence type="ECO:0000313" key="4">
    <source>
        <dbReference type="Proteomes" id="UP001221898"/>
    </source>
</evidence>
<dbReference type="EMBL" id="JAINUG010000057">
    <property type="protein sequence ID" value="KAJ8403693.1"/>
    <property type="molecule type" value="Genomic_DNA"/>
</dbReference>
<keyword evidence="2" id="KW-0472">Membrane</keyword>
<feature type="transmembrane region" description="Helical" evidence="2">
    <location>
        <begin position="12"/>
        <end position="30"/>
    </location>
</feature>
<dbReference type="Proteomes" id="UP001221898">
    <property type="component" value="Unassembled WGS sequence"/>
</dbReference>
<evidence type="ECO:0000256" key="2">
    <source>
        <dbReference type="SAM" id="Phobius"/>
    </source>
</evidence>